<dbReference type="EMBL" id="JAXUIA010000001">
    <property type="protein sequence ID" value="MEA0974998.1"/>
    <property type="molecule type" value="Genomic_DNA"/>
</dbReference>
<dbReference type="Proteomes" id="UP001289615">
    <property type="component" value="Unassembled WGS sequence"/>
</dbReference>
<keyword evidence="3" id="KW-1185">Reference proteome</keyword>
<dbReference type="Pfam" id="PF04991">
    <property type="entry name" value="LicD"/>
    <property type="match status" value="1"/>
</dbReference>
<dbReference type="PANTHER" id="PTHR43404:SF1">
    <property type="entry name" value="MNN4P"/>
    <property type="match status" value="1"/>
</dbReference>
<reference evidence="2 3" key="1">
    <citation type="submission" date="2023-12" db="EMBL/GenBank/DDBJ databases">
        <title>Genome comparison identifies genes involved in endophytic behavior of Lysinibacillus irui and provides insights into its role as a plant-growth promoting bacterium.</title>
        <authorList>
            <person name="Hilario S."/>
            <person name="Matos I."/>
            <person name="Goncalves M.F.M."/>
            <person name="Pardo C.A."/>
            <person name="Santos M.J."/>
        </authorList>
    </citation>
    <scope>NUCLEOTIDE SEQUENCE [LARGE SCALE GENOMIC DNA]</scope>
    <source>
        <strain evidence="2 3">B3</strain>
    </source>
</reference>
<comment type="caution">
    <text evidence="2">The sequence shown here is derived from an EMBL/GenBank/DDBJ whole genome shotgun (WGS) entry which is preliminary data.</text>
</comment>
<accession>A0ABU5NG29</accession>
<protein>
    <submittedName>
        <fullName evidence="2">LicD family protein</fullName>
    </submittedName>
</protein>
<dbReference type="RefSeq" id="WP_322611294.1">
    <property type="nucleotide sequence ID" value="NZ_JAXLNX010000007.1"/>
</dbReference>
<name>A0ABU5NG29_9BACI</name>
<evidence type="ECO:0000313" key="2">
    <source>
        <dbReference type="EMBL" id="MEA0974998.1"/>
    </source>
</evidence>
<gene>
    <name evidence="2" type="ORF">U6C28_01715</name>
</gene>
<dbReference type="Gene3D" id="3.40.50.720">
    <property type="entry name" value="NAD(P)-binding Rossmann-like Domain"/>
    <property type="match status" value="1"/>
</dbReference>
<dbReference type="PANTHER" id="PTHR43404">
    <property type="entry name" value="LIPOPOLYSACCHARIDE CHOLINEPHOSPHOTRANSFERASE LICD"/>
    <property type="match status" value="1"/>
</dbReference>
<evidence type="ECO:0000259" key="1">
    <source>
        <dbReference type="Pfam" id="PF04991"/>
    </source>
</evidence>
<evidence type="ECO:0000313" key="3">
    <source>
        <dbReference type="Proteomes" id="UP001289615"/>
    </source>
</evidence>
<organism evidence="2 3">
    <name type="scientific">Lysinibacillus irui</name>
    <dbReference type="NCBI Taxonomy" id="2998077"/>
    <lineage>
        <taxon>Bacteria</taxon>
        <taxon>Bacillati</taxon>
        <taxon>Bacillota</taxon>
        <taxon>Bacilli</taxon>
        <taxon>Bacillales</taxon>
        <taxon>Bacillaceae</taxon>
        <taxon>Lysinibacillus</taxon>
    </lineage>
</organism>
<dbReference type="InterPro" id="IPR052942">
    <property type="entry name" value="LPS_cholinephosphotransferase"/>
</dbReference>
<sequence>MKKNIIIFGASNGGLNYIKNQNDYNILAIVDNNKLRWGQKLLDYDIIPPSEINSYSFDLIVITSMYYKQIIQQLIEEYKIDERFIICAPKTLMKSTVNPFMDDSTLNFAHTFLKTFHLEMSLLNIPYFIDFGTLLGFKREGDFIAWDDDIDITVPSEFSEKLLRWVKEFFEKEIFDSVKWHLSTSYNEEMKLVGVDISFTSDIYKEFDINIGIFYVKDGIAFQIMNHAPAEHFVKQNFLQVRGFKFAIPNKADEYLTYTYGNWKIPKKVTTFQNNTLTFKEPVGIQTKTLK</sequence>
<feature type="domain" description="LicD/FKTN/FKRP nucleotidyltransferase" evidence="1">
    <location>
        <begin position="124"/>
        <end position="214"/>
    </location>
</feature>
<proteinExistence type="predicted"/>
<dbReference type="InterPro" id="IPR007074">
    <property type="entry name" value="LicD/FKTN/FKRP_NTP_transf"/>
</dbReference>